<dbReference type="AlphaFoldDB" id="X1B780"/>
<evidence type="ECO:0000313" key="2">
    <source>
        <dbReference type="EMBL" id="GAG79968.1"/>
    </source>
</evidence>
<proteinExistence type="predicted"/>
<dbReference type="SUPFAM" id="SSF51338">
    <property type="entry name" value="Composite domain of metallo-dependent hydrolases"/>
    <property type="match status" value="1"/>
</dbReference>
<dbReference type="EMBL" id="BART01012356">
    <property type="protein sequence ID" value="GAG79968.1"/>
    <property type="molecule type" value="Genomic_DNA"/>
</dbReference>
<accession>X1B780</accession>
<sequence length="185" mass="20961">NRALQGKTLIEIAEERKKSDVFTALFDLLLEEDGEATMIIFSMCEDDVRQVLTHSAQMVGSDSWSTTPYGIMGKWKPHPRFYGTYPRILGKYVREEKILTFEDAIRRMTAFPAQRYGLQNRGMIQAGMWADITILDADHVIDMAGYDDPHRYPIGIQYVLVNGEIVIEEGKNTGITAGQVISKQL</sequence>
<feature type="non-terminal residue" evidence="2">
    <location>
        <position position="1"/>
    </location>
</feature>
<gene>
    <name evidence="2" type="ORF">S01H4_25835</name>
</gene>
<comment type="caution">
    <text evidence="2">The sequence shown here is derived from an EMBL/GenBank/DDBJ whole genome shotgun (WGS) entry which is preliminary data.</text>
</comment>
<dbReference type="SUPFAM" id="SSF51556">
    <property type="entry name" value="Metallo-dependent hydrolases"/>
    <property type="match status" value="1"/>
</dbReference>
<dbReference type="InterPro" id="IPR032466">
    <property type="entry name" value="Metal_Hydrolase"/>
</dbReference>
<organism evidence="2">
    <name type="scientific">marine sediment metagenome</name>
    <dbReference type="NCBI Taxonomy" id="412755"/>
    <lineage>
        <taxon>unclassified sequences</taxon>
        <taxon>metagenomes</taxon>
        <taxon>ecological metagenomes</taxon>
    </lineage>
</organism>
<dbReference type="Gene3D" id="3.20.20.140">
    <property type="entry name" value="Metal-dependent hydrolases"/>
    <property type="match status" value="1"/>
</dbReference>
<evidence type="ECO:0000259" key="1">
    <source>
        <dbReference type="Pfam" id="PF07969"/>
    </source>
</evidence>
<dbReference type="InterPro" id="IPR011059">
    <property type="entry name" value="Metal-dep_hydrolase_composite"/>
</dbReference>
<protein>
    <recommendedName>
        <fullName evidence="1">Amidohydrolase 3 domain-containing protein</fullName>
    </recommendedName>
</protein>
<dbReference type="GO" id="GO:0016810">
    <property type="term" value="F:hydrolase activity, acting on carbon-nitrogen (but not peptide) bonds"/>
    <property type="evidence" value="ECO:0007669"/>
    <property type="project" value="InterPro"/>
</dbReference>
<reference evidence="2" key="1">
    <citation type="journal article" date="2014" name="Front. Microbiol.">
        <title>High frequency of phylogenetically diverse reductive dehalogenase-homologous genes in deep subseafloor sedimentary metagenomes.</title>
        <authorList>
            <person name="Kawai M."/>
            <person name="Futagami T."/>
            <person name="Toyoda A."/>
            <person name="Takaki Y."/>
            <person name="Nishi S."/>
            <person name="Hori S."/>
            <person name="Arai W."/>
            <person name="Tsubouchi T."/>
            <person name="Morono Y."/>
            <person name="Uchiyama I."/>
            <person name="Ito T."/>
            <person name="Fujiyama A."/>
            <person name="Inagaki F."/>
            <person name="Takami H."/>
        </authorList>
    </citation>
    <scope>NUCLEOTIDE SEQUENCE</scope>
    <source>
        <strain evidence="2">Expedition CK06-06</strain>
    </source>
</reference>
<feature type="domain" description="Amidohydrolase 3" evidence="1">
    <location>
        <begin position="47"/>
        <end position="167"/>
    </location>
</feature>
<dbReference type="InterPro" id="IPR013108">
    <property type="entry name" value="Amidohydro_3"/>
</dbReference>
<name>X1B780_9ZZZZ</name>
<dbReference type="Pfam" id="PF07969">
    <property type="entry name" value="Amidohydro_3"/>
    <property type="match status" value="1"/>
</dbReference>